<name>A0A6N2CCT6_SOLCI</name>
<reference evidence="2" key="1">
    <citation type="submission" date="2019-05" db="EMBL/GenBank/DDBJ databases">
        <title>The de novo reference genome and transcriptome assemblies of the wild tomato species Solanum chilense.</title>
        <authorList>
            <person name="Stam R."/>
            <person name="Nosenko T."/>
            <person name="Hoerger A.C."/>
            <person name="Stephan W."/>
            <person name="Seidel M.A."/>
            <person name="Kuhn J.M.M."/>
            <person name="Haberer G."/>
            <person name="Tellier A."/>
        </authorList>
    </citation>
    <scope>NUCLEOTIDE SEQUENCE</scope>
    <source>
        <tissue evidence="2">Mature leaves</tissue>
    </source>
</reference>
<accession>A0A6N2CCT6</accession>
<proteinExistence type="predicted"/>
<feature type="signal peptide" evidence="1">
    <location>
        <begin position="1"/>
        <end position="21"/>
    </location>
</feature>
<sequence length="60" mass="7243">MQIKSLHYIVLLVFFIGIRSAQTSKLIHPNLLMAKIQSCRLYFYETYSRLFSLFISFKHW</sequence>
<gene>
    <name evidence="2" type="ORF">EJD97_020777</name>
</gene>
<organism evidence="2">
    <name type="scientific">Solanum chilense</name>
    <name type="common">Tomato</name>
    <name type="synonym">Lycopersicon chilense</name>
    <dbReference type="NCBI Taxonomy" id="4083"/>
    <lineage>
        <taxon>Eukaryota</taxon>
        <taxon>Viridiplantae</taxon>
        <taxon>Streptophyta</taxon>
        <taxon>Embryophyta</taxon>
        <taxon>Tracheophyta</taxon>
        <taxon>Spermatophyta</taxon>
        <taxon>Magnoliopsida</taxon>
        <taxon>eudicotyledons</taxon>
        <taxon>Gunneridae</taxon>
        <taxon>Pentapetalae</taxon>
        <taxon>asterids</taxon>
        <taxon>lamiids</taxon>
        <taxon>Solanales</taxon>
        <taxon>Solanaceae</taxon>
        <taxon>Solanoideae</taxon>
        <taxon>Solaneae</taxon>
        <taxon>Solanum</taxon>
        <taxon>Solanum subgen. Lycopersicon</taxon>
    </lineage>
</organism>
<dbReference type="EMBL" id="RXGB01000612">
    <property type="protein sequence ID" value="TMX02612.1"/>
    <property type="molecule type" value="Genomic_DNA"/>
</dbReference>
<feature type="chain" id="PRO_5026918872" evidence="1">
    <location>
        <begin position="22"/>
        <end position="60"/>
    </location>
</feature>
<evidence type="ECO:0000256" key="1">
    <source>
        <dbReference type="SAM" id="SignalP"/>
    </source>
</evidence>
<comment type="caution">
    <text evidence="2">The sequence shown here is derived from an EMBL/GenBank/DDBJ whole genome shotgun (WGS) entry which is preliminary data.</text>
</comment>
<dbReference type="AlphaFoldDB" id="A0A6N2CCT6"/>
<protein>
    <submittedName>
        <fullName evidence="2">Uncharacterized protein</fullName>
    </submittedName>
</protein>
<keyword evidence="1" id="KW-0732">Signal</keyword>
<evidence type="ECO:0000313" key="2">
    <source>
        <dbReference type="EMBL" id="TMX02612.1"/>
    </source>
</evidence>